<reference evidence="1 2" key="1">
    <citation type="submission" date="2019-12" db="EMBL/GenBank/DDBJ databases">
        <title>Chromosome-level assembly of the Caenorhabditis remanei genome.</title>
        <authorList>
            <person name="Teterina A.A."/>
            <person name="Willis J.H."/>
            <person name="Phillips P.C."/>
        </authorList>
    </citation>
    <scope>NUCLEOTIDE SEQUENCE [LARGE SCALE GENOMIC DNA]</scope>
    <source>
        <strain evidence="1 2">PX506</strain>
        <tissue evidence="1">Whole organism</tissue>
    </source>
</reference>
<accession>A0A6A5H4A0</accession>
<comment type="caution">
    <text evidence="1">The sequence shown here is derived from an EMBL/GenBank/DDBJ whole genome shotgun (WGS) entry which is preliminary data.</text>
</comment>
<name>A0A6A5H4A0_CAERE</name>
<dbReference type="KEGG" id="crq:GCK72_009942"/>
<organism evidence="1 2">
    <name type="scientific">Caenorhabditis remanei</name>
    <name type="common">Caenorhabditis vulgaris</name>
    <dbReference type="NCBI Taxonomy" id="31234"/>
    <lineage>
        <taxon>Eukaryota</taxon>
        <taxon>Metazoa</taxon>
        <taxon>Ecdysozoa</taxon>
        <taxon>Nematoda</taxon>
        <taxon>Chromadorea</taxon>
        <taxon>Rhabditida</taxon>
        <taxon>Rhabditina</taxon>
        <taxon>Rhabditomorpha</taxon>
        <taxon>Rhabditoidea</taxon>
        <taxon>Rhabditidae</taxon>
        <taxon>Peloderinae</taxon>
        <taxon>Caenorhabditis</taxon>
    </lineage>
</organism>
<dbReference type="Proteomes" id="UP000483820">
    <property type="component" value="Chromosome III"/>
</dbReference>
<dbReference type="GeneID" id="78774949"/>
<dbReference type="AlphaFoldDB" id="A0A6A5H4A0"/>
<protein>
    <submittedName>
        <fullName evidence="1">Uncharacterized protein</fullName>
    </submittedName>
</protein>
<dbReference type="CTD" id="78774949"/>
<dbReference type="RefSeq" id="XP_053587188.1">
    <property type="nucleotide sequence ID" value="XM_053727611.1"/>
</dbReference>
<evidence type="ECO:0000313" key="1">
    <source>
        <dbReference type="EMBL" id="KAF1761686.1"/>
    </source>
</evidence>
<gene>
    <name evidence="1" type="ORF">GCK72_009942</name>
</gene>
<dbReference type="EMBL" id="WUAV01000003">
    <property type="protein sequence ID" value="KAF1761686.1"/>
    <property type="molecule type" value="Genomic_DNA"/>
</dbReference>
<proteinExistence type="predicted"/>
<evidence type="ECO:0000313" key="2">
    <source>
        <dbReference type="Proteomes" id="UP000483820"/>
    </source>
</evidence>
<sequence>MSWGINDGDVVLSSLELPESDIDGDTTFTLGLQLVEDPSVLERSLTHLEKMDITLRIGKIISYLLSLLLEFLDGSLVDSSALVDQVSGGSGLSGVDVSNDDDVDMNLFFSHGCYGVSKVFPN</sequence>